<evidence type="ECO:0000313" key="3">
    <source>
        <dbReference type="EMBL" id="EER12268.1"/>
    </source>
</evidence>
<dbReference type="GO" id="GO:0005634">
    <property type="term" value="C:nucleus"/>
    <property type="evidence" value="ECO:0007669"/>
    <property type="project" value="TreeGrafter"/>
</dbReference>
<evidence type="ECO:0000313" key="4">
    <source>
        <dbReference type="Proteomes" id="UP000007800"/>
    </source>
</evidence>
<sequence length="930" mass="103578">MAARRSSAVTAASVVSELEDIFEAVSNDEAGSFDLEKVLSSTKVKNAVQRGSKEVLNTLITQFPWLTPADTIGVRNRQLLNELLTAGASVGIQHATDVISALVNEAILLVDPTVEGSAKKTAKVRVVLGKATFPDLAAVRARCRQMLKEYDVNELLSDEDQNIMLQLLRYHPRKIAHHLGEPPRAEPLELQEVVDAVNVVFVGYNENHDCRSFFVQWKSDMSAEDFSYVQCVQHFPLPTTEALELITDCLVEVAGSSVPRVEISMGQLVARKMPFRMKPLDTLRMYTRFCFKLCRKAKRPHLIHKNILTAVFERLCEMDLETQTDSDGDIAFTEAAGNPRSEEDMDLMAQRLDALMTECFRFFHNTLSVSSGDAAAGEAPSGQDNRLVSYVLGHFEEVVLRTHKTKYVQYLAYYVSSLHIKYAEAFICILLKRLYGETTEDDVEGSNQQSSSSPNSNSTGSVSLRDEDKRPHLTGLNSGMRDDFRRRLCGEYLGNFCCRATFLPDSYSQQTLKFMLEFVQQQEEPLNFDTCVLIVVVVQSICYMLCWKLQAWAAEESSEFLEALFDKNSHKSLVYTLTVQPKLLDFVAPPLLQQLARTVASVPCAQPLGVLIMEALAHQYASMNRGQPVDGIPPSPDPEASEFNFQNLNWKEFERKVMAQRRSSMPVAPGSINLAQRLQPVYPFEPYNLRHSQHFITEIYREWSDVSEVDDSTVESAVLGMVPAGALGLPKEKAAEELLTFMWKDPVSSDADDDAASGASDDSEISLAGEIDHGGYSSSATDEEITYNPHARVATPGLRKAGFANTLHAPTNTDHGSGKEGHDRPTIIVTPSPAFHPGHVPDVPRPRRNSNLDQPSPKRQRLMSIDEDDELYDSSIPLLPPATLVAGDDSSANHWDEPDYDDEDEFEMEDTLANRVLLSVMGSRAFRSST</sequence>
<dbReference type="Gene3D" id="3.10.450.40">
    <property type="match status" value="1"/>
</dbReference>
<dbReference type="GeneID" id="9061434"/>
<dbReference type="PANTHER" id="PTHR12790:SF0">
    <property type="entry name" value="RNA POLYMERASE I-SPECIFIC TRANSCRIPTION INITIATION FACTOR RRN3-RELATED"/>
    <property type="match status" value="1"/>
</dbReference>
<name>C5KTG3_PERM5</name>
<reference evidence="3 4" key="1">
    <citation type="submission" date="2008-07" db="EMBL/GenBank/DDBJ databases">
        <authorList>
            <person name="El-Sayed N."/>
            <person name="Caler E."/>
            <person name="Inman J."/>
            <person name="Amedeo P."/>
            <person name="Hass B."/>
            <person name="Wortman J."/>
        </authorList>
    </citation>
    <scope>NUCLEOTIDE SEQUENCE [LARGE SCALE GENOMIC DNA]</scope>
    <source>
        <strain evidence="4">ATCC 50983 / TXsc</strain>
    </source>
</reference>
<dbReference type="Pfam" id="PF05327">
    <property type="entry name" value="RRN3"/>
    <property type="match status" value="2"/>
</dbReference>
<evidence type="ECO:0000256" key="1">
    <source>
        <dbReference type="ARBA" id="ARBA00010098"/>
    </source>
</evidence>
<evidence type="ECO:0000256" key="2">
    <source>
        <dbReference type="SAM" id="MobiDB-lite"/>
    </source>
</evidence>
<feature type="region of interest" description="Disordered" evidence="2">
    <location>
        <begin position="883"/>
        <end position="904"/>
    </location>
</feature>
<comment type="similarity">
    <text evidence="1">Belongs to the RRN3 family.</text>
</comment>
<dbReference type="InterPro" id="IPR007991">
    <property type="entry name" value="RNA_pol_I_trans_ini_fac_RRN3"/>
</dbReference>
<keyword evidence="4" id="KW-1185">Reference proteome</keyword>
<dbReference type="AlphaFoldDB" id="C5KTG3"/>
<dbReference type="PANTHER" id="PTHR12790">
    <property type="entry name" value="TRANSCRIPTION INITIATION FACTOR IA RRN3"/>
    <property type="match status" value="1"/>
</dbReference>
<organism evidence="4">
    <name type="scientific">Perkinsus marinus (strain ATCC 50983 / TXsc)</name>
    <dbReference type="NCBI Taxonomy" id="423536"/>
    <lineage>
        <taxon>Eukaryota</taxon>
        <taxon>Sar</taxon>
        <taxon>Alveolata</taxon>
        <taxon>Perkinsozoa</taxon>
        <taxon>Perkinsea</taxon>
        <taxon>Perkinsida</taxon>
        <taxon>Perkinsidae</taxon>
        <taxon>Perkinsus</taxon>
    </lineage>
</organism>
<feature type="region of interest" description="Disordered" evidence="2">
    <location>
        <begin position="806"/>
        <end position="861"/>
    </location>
</feature>
<dbReference type="GO" id="GO:0001042">
    <property type="term" value="F:RNA polymerase I core binding"/>
    <property type="evidence" value="ECO:0007669"/>
    <property type="project" value="TreeGrafter"/>
</dbReference>
<proteinExistence type="inferred from homology"/>
<dbReference type="OrthoDB" id="26970at2759"/>
<feature type="compositionally biased region" description="Basic and acidic residues" evidence="2">
    <location>
        <begin position="816"/>
        <end position="825"/>
    </location>
</feature>
<dbReference type="InParanoid" id="C5KTG3"/>
<dbReference type="GO" id="GO:0006361">
    <property type="term" value="P:transcription initiation at RNA polymerase I promoter"/>
    <property type="evidence" value="ECO:0007669"/>
    <property type="project" value="InterPro"/>
</dbReference>
<feature type="compositionally biased region" description="Low complexity" evidence="2">
    <location>
        <begin position="445"/>
        <end position="463"/>
    </location>
</feature>
<dbReference type="GO" id="GO:0001181">
    <property type="term" value="F:RNA polymerase I general transcription initiation factor activity"/>
    <property type="evidence" value="ECO:0007669"/>
    <property type="project" value="InterPro"/>
</dbReference>
<gene>
    <name evidence="3" type="ORF">Pmar_PMAR001065</name>
</gene>
<accession>C5KTG3</accession>
<dbReference type="Proteomes" id="UP000007800">
    <property type="component" value="Unassembled WGS sequence"/>
</dbReference>
<dbReference type="RefSeq" id="XP_002780473.1">
    <property type="nucleotide sequence ID" value="XM_002780427.1"/>
</dbReference>
<feature type="region of interest" description="Disordered" evidence="2">
    <location>
        <begin position="441"/>
        <end position="477"/>
    </location>
</feature>
<dbReference type="OMA" id="TYNPHAR"/>
<dbReference type="EMBL" id="GG676168">
    <property type="protein sequence ID" value="EER12268.1"/>
    <property type="molecule type" value="Genomic_DNA"/>
</dbReference>
<evidence type="ECO:0008006" key="5">
    <source>
        <dbReference type="Google" id="ProtNLM"/>
    </source>
</evidence>
<protein>
    <recommendedName>
        <fullName evidence="5">DNA independent RNA polymerase I transcription factor</fullName>
    </recommendedName>
</protein>